<evidence type="ECO:0000256" key="7">
    <source>
        <dbReference type="ARBA" id="ARBA00023163"/>
    </source>
</evidence>
<dbReference type="Gene3D" id="3.40.50.2300">
    <property type="match status" value="1"/>
</dbReference>
<name>A0A1L7ACB9_9PROT</name>
<dbReference type="eggNOG" id="COG2204">
    <property type="taxonomic scope" value="Bacteria"/>
</dbReference>
<dbReference type="PROSITE" id="PS00676">
    <property type="entry name" value="SIGMA54_INTERACT_2"/>
    <property type="match status" value="1"/>
</dbReference>
<organism evidence="11 12">
    <name type="scientific">Roseomonas gilardii</name>
    <dbReference type="NCBI Taxonomy" id="257708"/>
    <lineage>
        <taxon>Bacteria</taxon>
        <taxon>Pseudomonadati</taxon>
        <taxon>Pseudomonadota</taxon>
        <taxon>Alphaproteobacteria</taxon>
        <taxon>Acetobacterales</taxon>
        <taxon>Roseomonadaceae</taxon>
        <taxon>Roseomonas</taxon>
    </lineage>
</organism>
<evidence type="ECO:0000313" key="11">
    <source>
        <dbReference type="EMBL" id="APT56448.1"/>
    </source>
</evidence>
<evidence type="ECO:0000256" key="4">
    <source>
        <dbReference type="ARBA" id="ARBA00023015"/>
    </source>
</evidence>
<dbReference type="Gene3D" id="1.10.8.60">
    <property type="match status" value="1"/>
</dbReference>
<feature type="domain" description="Response regulatory" evidence="10">
    <location>
        <begin position="3"/>
        <end position="114"/>
    </location>
</feature>
<dbReference type="PANTHER" id="PTHR32071:SF21">
    <property type="entry name" value="TRANSCRIPTIONAL REGULATORY PROTEIN FLGR"/>
    <property type="match status" value="1"/>
</dbReference>
<dbReference type="Gene3D" id="1.10.10.60">
    <property type="entry name" value="Homeodomain-like"/>
    <property type="match status" value="1"/>
</dbReference>
<dbReference type="InterPro" id="IPR025943">
    <property type="entry name" value="Sigma_54_int_dom_ATP-bd_2"/>
</dbReference>
<protein>
    <submittedName>
        <fullName evidence="11">Sigma-54-dependent Fis family transcriptional regulator</fullName>
    </submittedName>
</protein>
<sequence length="469" mass="49704">MTRLLIVGSLEGELGQAARIARAGGARLAQADGVSTAIAHARADGCDLVLCDVLHDVAWLVQALEAERIACPVVACGRSSDAAAAVRAIRAGAREFLPLPAEPDLIAAMLRAAAGEEHAPVHRDPAMAAVLSRAETVARAEASVLITGESGTGKEVLARHIHRHSRRANGPFVALNCAALPETLLESELFGHEKGAFSGAVAARRGKFEQADGGTLLLDEIGEMDVRLQAKILRVLQEREVDRLGGTAPVKVDVRILAATNRDLGTEVRAGRFREDLLFRLRVVSLRLPALRDRTGDILPIAEHYAARYAEANGLPHRPFAPQARAMLLAHPWPGNVRELENAVHRAVLLAEGDEIGPLAIELDQPLPSVPEPATAAEAVPRPATPAGIVALVGRRVEDVERDLILETLGHCLGNRTRAAEILGISIRTLRNKLHEYRAAGASVPAAPGQAPLPALPAAMPAWAGPEPA</sequence>
<dbReference type="SMART" id="SM00382">
    <property type="entry name" value="AAA"/>
    <property type="match status" value="1"/>
</dbReference>
<gene>
    <name evidence="11" type="ORF">RGI145_04350</name>
</gene>
<dbReference type="FunFam" id="3.40.50.300:FF:000006">
    <property type="entry name" value="DNA-binding transcriptional regulator NtrC"/>
    <property type="match status" value="1"/>
</dbReference>
<accession>A0A1L7ACB9</accession>
<dbReference type="InterPro" id="IPR025662">
    <property type="entry name" value="Sigma_54_int_dom_ATP-bd_1"/>
</dbReference>
<dbReference type="InterPro" id="IPR025944">
    <property type="entry name" value="Sigma_54_int_dom_CS"/>
</dbReference>
<keyword evidence="8" id="KW-0597">Phosphoprotein</keyword>
<dbReference type="STRING" id="257708.RGI145_04350"/>
<dbReference type="AlphaFoldDB" id="A0A1L7ACB9"/>
<proteinExistence type="predicted"/>
<dbReference type="SUPFAM" id="SSF52540">
    <property type="entry name" value="P-loop containing nucleoside triphosphate hydrolases"/>
    <property type="match status" value="1"/>
</dbReference>
<dbReference type="RefSeq" id="WP_075797393.1">
    <property type="nucleotide sequence ID" value="NZ_CP015583.1"/>
</dbReference>
<dbReference type="Gene3D" id="3.40.50.300">
    <property type="entry name" value="P-loop containing nucleotide triphosphate hydrolases"/>
    <property type="match status" value="1"/>
</dbReference>
<keyword evidence="3" id="KW-0902">Two-component regulatory system</keyword>
<keyword evidence="6" id="KW-0010">Activator</keyword>
<evidence type="ECO:0000313" key="12">
    <source>
        <dbReference type="Proteomes" id="UP000185494"/>
    </source>
</evidence>
<dbReference type="PROSITE" id="PS00688">
    <property type="entry name" value="SIGMA54_INTERACT_3"/>
    <property type="match status" value="1"/>
</dbReference>
<dbReference type="GO" id="GO:0005524">
    <property type="term" value="F:ATP binding"/>
    <property type="evidence" value="ECO:0007669"/>
    <property type="project" value="UniProtKB-KW"/>
</dbReference>
<dbReference type="PROSITE" id="PS50045">
    <property type="entry name" value="SIGMA54_INTERACT_4"/>
    <property type="match status" value="1"/>
</dbReference>
<dbReference type="InterPro" id="IPR058031">
    <property type="entry name" value="AAA_lid_NorR"/>
</dbReference>
<evidence type="ECO:0000256" key="1">
    <source>
        <dbReference type="ARBA" id="ARBA00022741"/>
    </source>
</evidence>
<evidence type="ECO:0000259" key="9">
    <source>
        <dbReference type="PROSITE" id="PS50045"/>
    </source>
</evidence>
<evidence type="ECO:0000256" key="6">
    <source>
        <dbReference type="ARBA" id="ARBA00023159"/>
    </source>
</evidence>
<keyword evidence="5" id="KW-0238">DNA-binding</keyword>
<keyword evidence="7" id="KW-0804">Transcription</keyword>
<reference evidence="11 12" key="1">
    <citation type="submission" date="2016-05" db="EMBL/GenBank/DDBJ databases">
        <title>Complete Genome and Methylome Analysis of Psychrotrophic Bacterial Isolates from Antarctic Lake Untersee.</title>
        <authorList>
            <person name="Fomenkov A."/>
            <person name="Akimov V.N."/>
            <person name="Vasilyeva L.V."/>
            <person name="Andersen D."/>
            <person name="Vincze T."/>
            <person name="Roberts R.J."/>
        </authorList>
    </citation>
    <scope>NUCLEOTIDE SEQUENCE [LARGE SCALE GENOMIC DNA]</scope>
    <source>
        <strain evidence="11 12">U14-5</strain>
    </source>
</reference>
<dbReference type="InterPro" id="IPR002078">
    <property type="entry name" value="Sigma_54_int"/>
</dbReference>
<dbReference type="KEGG" id="rgi:RGI145_04350"/>
<dbReference type="Proteomes" id="UP000185494">
    <property type="component" value="Chromosome 1"/>
</dbReference>
<dbReference type="InterPro" id="IPR002197">
    <property type="entry name" value="HTH_Fis"/>
</dbReference>
<dbReference type="SUPFAM" id="SSF46689">
    <property type="entry name" value="Homeodomain-like"/>
    <property type="match status" value="1"/>
</dbReference>
<keyword evidence="4" id="KW-0805">Transcription regulation</keyword>
<dbReference type="PANTHER" id="PTHR32071">
    <property type="entry name" value="TRANSCRIPTIONAL REGULATORY PROTEIN"/>
    <property type="match status" value="1"/>
</dbReference>
<dbReference type="InterPro" id="IPR027417">
    <property type="entry name" value="P-loop_NTPase"/>
</dbReference>
<keyword evidence="1" id="KW-0547">Nucleotide-binding</keyword>
<dbReference type="EMBL" id="CP015583">
    <property type="protein sequence ID" value="APT56448.1"/>
    <property type="molecule type" value="Genomic_DNA"/>
</dbReference>
<evidence type="ECO:0000256" key="2">
    <source>
        <dbReference type="ARBA" id="ARBA00022840"/>
    </source>
</evidence>
<feature type="domain" description="Sigma-54 factor interaction" evidence="9">
    <location>
        <begin position="120"/>
        <end position="349"/>
    </location>
</feature>
<evidence type="ECO:0000256" key="3">
    <source>
        <dbReference type="ARBA" id="ARBA00023012"/>
    </source>
</evidence>
<dbReference type="GO" id="GO:0000160">
    <property type="term" value="P:phosphorelay signal transduction system"/>
    <property type="evidence" value="ECO:0007669"/>
    <property type="project" value="UniProtKB-KW"/>
</dbReference>
<dbReference type="Pfam" id="PF25601">
    <property type="entry name" value="AAA_lid_14"/>
    <property type="match status" value="1"/>
</dbReference>
<dbReference type="InterPro" id="IPR009057">
    <property type="entry name" value="Homeodomain-like_sf"/>
</dbReference>
<dbReference type="Pfam" id="PF02954">
    <property type="entry name" value="HTH_8"/>
    <property type="match status" value="1"/>
</dbReference>
<dbReference type="InterPro" id="IPR011006">
    <property type="entry name" value="CheY-like_superfamily"/>
</dbReference>
<evidence type="ECO:0000256" key="8">
    <source>
        <dbReference type="PROSITE-ProRule" id="PRU00169"/>
    </source>
</evidence>
<dbReference type="PROSITE" id="PS00675">
    <property type="entry name" value="SIGMA54_INTERACT_1"/>
    <property type="match status" value="1"/>
</dbReference>
<dbReference type="SUPFAM" id="SSF52172">
    <property type="entry name" value="CheY-like"/>
    <property type="match status" value="1"/>
</dbReference>
<evidence type="ECO:0000256" key="5">
    <source>
        <dbReference type="ARBA" id="ARBA00023125"/>
    </source>
</evidence>
<dbReference type="PROSITE" id="PS50110">
    <property type="entry name" value="RESPONSE_REGULATORY"/>
    <property type="match status" value="1"/>
</dbReference>
<dbReference type="GO" id="GO:0006355">
    <property type="term" value="P:regulation of DNA-templated transcription"/>
    <property type="evidence" value="ECO:0007669"/>
    <property type="project" value="InterPro"/>
</dbReference>
<dbReference type="InterPro" id="IPR001789">
    <property type="entry name" value="Sig_transdc_resp-reg_receiver"/>
</dbReference>
<keyword evidence="2" id="KW-0067">ATP-binding</keyword>
<dbReference type="PRINTS" id="PR01590">
    <property type="entry name" value="HTHFIS"/>
</dbReference>
<dbReference type="CDD" id="cd00009">
    <property type="entry name" value="AAA"/>
    <property type="match status" value="1"/>
</dbReference>
<dbReference type="GO" id="GO:0043565">
    <property type="term" value="F:sequence-specific DNA binding"/>
    <property type="evidence" value="ECO:0007669"/>
    <property type="project" value="InterPro"/>
</dbReference>
<evidence type="ECO:0000259" key="10">
    <source>
        <dbReference type="PROSITE" id="PS50110"/>
    </source>
</evidence>
<dbReference type="InterPro" id="IPR003593">
    <property type="entry name" value="AAA+_ATPase"/>
</dbReference>
<dbReference type="Pfam" id="PF00158">
    <property type="entry name" value="Sigma54_activat"/>
    <property type="match status" value="1"/>
</dbReference>
<feature type="modified residue" description="4-aspartylphosphate" evidence="8">
    <location>
        <position position="52"/>
    </location>
</feature>